<reference evidence="4" key="1">
    <citation type="journal article" date="2019" name="Int. J. Syst. Evol. Microbiol.">
        <title>The Global Catalogue of Microorganisms (GCM) 10K type strain sequencing project: providing services to taxonomists for standard genome sequencing and annotation.</title>
        <authorList>
            <consortium name="The Broad Institute Genomics Platform"/>
            <consortium name="The Broad Institute Genome Sequencing Center for Infectious Disease"/>
            <person name="Wu L."/>
            <person name="Ma J."/>
        </authorList>
    </citation>
    <scope>NUCLEOTIDE SEQUENCE [LARGE SCALE GENOMIC DNA]</scope>
    <source>
        <strain evidence="4">NCAIM B.01391</strain>
    </source>
</reference>
<sequence length="91" mass="10434">MNQAINQTDRSPEQYRDGDVRKEVAWPTSDAEAALLQMAVMLAEIRNGQRRQEEKLAELEQALRVMKRRIRAERPSRARASARDRVTTALG</sequence>
<organism evidence="3 4">
    <name type="scientific">Bosea eneae</name>
    <dbReference type="NCBI Taxonomy" id="151454"/>
    <lineage>
        <taxon>Bacteria</taxon>
        <taxon>Pseudomonadati</taxon>
        <taxon>Pseudomonadota</taxon>
        <taxon>Alphaproteobacteria</taxon>
        <taxon>Hyphomicrobiales</taxon>
        <taxon>Boseaceae</taxon>
        <taxon>Bosea</taxon>
    </lineage>
</organism>
<protein>
    <recommendedName>
        <fullName evidence="5">Transposase</fullName>
    </recommendedName>
</protein>
<dbReference type="Proteomes" id="UP001596053">
    <property type="component" value="Unassembled WGS sequence"/>
</dbReference>
<evidence type="ECO:0000313" key="4">
    <source>
        <dbReference type="Proteomes" id="UP001596053"/>
    </source>
</evidence>
<dbReference type="EMBL" id="JBHSLW010000001">
    <property type="protein sequence ID" value="MFC5417947.1"/>
    <property type="molecule type" value="Genomic_DNA"/>
</dbReference>
<evidence type="ECO:0000313" key="3">
    <source>
        <dbReference type="EMBL" id="MFC5417947.1"/>
    </source>
</evidence>
<feature type="region of interest" description="Disordered" evidence="2">
    <location>
        <begin position="1"/>
        <end position="20"/>
    </location>
</feature>
<keyword evidence="1" id="KW-0175">Coiled coil</keyword>
<feature type="region of interest" description="Disordered" evidence="2">
    <location>
        <begin position="71"/>
        <end position="91"/>
    </location>
</feature>
<gene>
    <name evidence="3" type="ORF">ACFPOB_00025</name>
</gene>
<keyword evidence="4" id="KW-1185">Reference proteome</keyword>
<feature type="compositionally biased region" description="Basic and acidic residues" evidence="2">
    <location>
        <begin position="72"/>
        <end position="91"/>
    </location>
</feature>
<accession>A0ABW0II54</accession>
<comment type="caution">
    <text evidence="3">The sequence shown here is derived from an EMBL/GenBank/DDBJ whole genome shotgun (WGS) entry which is preliminary data.</text>
</comment>
<dbReference type="RefSeq" id="WP_377794884.1">
    <property type="nucleotide sequence ID" value="NZ_JBHSLW010000001.1"/>
</dbReference>
<name>A0ABW0II54_9HYPH</name>
<feature type="coiled-coil region" evidence="1">
    <location>
        <begin position="42"/>
        <end position="69"/>
    </location>
</feature>
<evidence type="ECO:0008006" key="5">
    <source>
        <dbReference type="Google" id="ProtNLM"/>
    </source>
</evidence>
<evidence type="ECO:0000256" key="2">
    <source>
        <dbReference type="SAM" id="MobiDB-lite"/>
    </source>
</evidence>
<proteinExistence type="predicted"/>
<evidence type="ECO:0000256" key="1">
    <source>
        <dbReference type="SAM" id="Coils"/>
    </source>
</evidence>
<feature type="compositionally biased region" description="Basic and acidic residues" evidence="2">
    <location>
        <begin position="10"/>
        <end position="20"/>
    </location>
</feature>